<feature type="domain" description="Major facilitator superfamily (MFS) profile" evidence="7">
    <location>
        <begin position="1"/>
        <end position="187"/>
    </location>
</feature>
<comment type="subcellular location">
    <subcellularLocation>
        <location evidence="1">Membrane</location>
        <topology evidence="1">Multi-pass membrane protein</topology>
    </subcellularLocation>
</comment>
<sequence>MLIWFSRSKLDRKALICTASGVGKWLGYGGIIFPYALFEVPSIVALTLQGIVKTYEQLLVTRIFFGVAEAGFFPAAAHILTTWYCRWEYQTWVAIFFSAASLARSFSGLLAFGIQHMEGISGLGGWRWIFILEGILTVLIGVIIPWALPDSPETASFLTQKEKAILIHRLQQDVGTQAREDSAEKFQ</sequence>
<dbReference type="PANTHER" id="PTHR43791">
    <property type="entry name" value="PERMEASE-RELATED"/>
    <property type="match status" value="1"/>
</dbReference>
<keyword evidence="9" id="KW-1185">Reference proteome</keyword>
<dbReference type="AlphaFoldDB" id="A0A9N9V5S0"/>
<gene>
    <name evidence="8" type="ORF">CRHIZ90672A_00013547</name>
</gene>
<dbReference type="OrthoDB" id="2962993at2759"/>
<dbReference type="PROSITE" id="PS50850">
    <property type="entry name" value="MFS"/>
    <property type="match status" value="1"/>
</dbReference>
<keyword evidence="2" id="KW-0813">Transport</keyword>
<proteinExistence type="predicted"/>
<evidence type="ECO:0000256" key="4">
    <source>
        <dbReference type="ARBA" id="ARBA00022989"/>
    </source>
</evidence>
<evidence type="ECO:0000256" key="3">
    <source>
        <dbReference type="ARBA" id="ARBA00022692"/>
    </source>
</evidence>
<evidence type="ECO:0000313" key="9">
    <source>
        <dbReference type="Proteomes" id="UP000696573"/>
    </source>
</evidence>
<feature type="transmembrane region" description="Helical" evidence="6">
    <location>
        <begin position="59"/>
        <end position="80"/>
    </location>
</feature>
<dbReference type="PANTHER" id="PTHR43791:SF18">
    <property type="entry name" value="NICOTINIC ACID TRANSPORTER TNA1, PUTATIVE (AFU_ORTHOLOGUE AFUA_3G03820)-RELATED"/>
    <property type="match status" value="1"/>
</dbReference>
<evidence type="ECO:0000256" key="1">
    <source>
        <dbReference type="ARBA" id="ARBA00004141"/>
    </source>
</evidence>
<comment type="caution">
    <text evidence="8">The sequence shown here is derived from an EMBL/GenBank/DDBJ whole genome shotgun (WGS) entry which is preliminary data.</text>
</comment>
<reference evidence="8" key="1">
    <citation type="submission" date="2021-10" db="EMBL/GenBank/DDBJ databases">
        <authorList>
            <person name="Piombo E."/>
        </authorList>
    </citation>
    <scope>NUCLEOTIDE SEQUENCE</scope>
</reference>
<evidence type="ECO:0000313" key="8">
    <source>
        <dbReference type="EMBL" id="CAH0019800.1"/>
    </source>
</evidence>
<feature type="transmembrane region" description="Helical" evidence="6">
    <location>
        <begin position="126"/>
        <end position="148"/>
    </location>
</feature>
<keyword evidence="3 6" id="KW-0812">Transmembrane</keyword>
<dbReference type="InterPro" id="IPR036259">
    <property type="entry name" value="MFS_trans_sf"/>
</dbReference>
<dbReference type="EMBL" id="CABFNQ020000593">
    <property type="protein sequence ID" value="CAH0019800.1"/>
    <property type="molecule type" value="Genomic_DNA"/>
</dbReference>
<name>A0A9N9V5S0_9HYPO</name>
<protein>
    <recommendedName>
        <fullName evidence="7">Major facilitator superfamily (MFS) profile domain-containing protein</fullName>
    </recommendedName>
</protein>
<evidence type="ECO:0000256" key="5">
    <source>
        <dbReference type="ARBA" id="ARBA00023136"/>
    </source>
</evidence>
<keyword evidence="4 6" id="KW-1133">Transmembrane helix</keyword>
<feature type="transmembrane region" description="Helical" evidence="6">
    <location>
        <begin position="92"/>
        <end position="114"/>
    </location>
</feature>
<evidence type="ECO:0000259" key="7">
    <source>
        <dbReference type="PROSITE" id="PS50850"/>
    </source>
</evidence>
<dbReference type="Gene3D" id="1.20.1250.20">
    <property type="entry name" value="MFS general substrate transporter like domains"/>
    <property type="match status" value="1"/>
</dbReference>
<dbReference type="GO" id="GO:0022857">
    <property type="term" value="F:transmembrane transporter activity"/>
    <property type="evidence" value="ECO:0007669"/>
    <property type="project" value="InterPro"/>
</dbReference>
<evidence type="ECO:0000256" key="6">
    <source>
        <dbReference type="SAM" id="Phobius"/>
    </source>
</evidence>
<dbReference type="InterPro" id="IPR011701">
    <property type="entry name" value="MFS"/>
</dbReference>
<dbReference type="GO" id="GO:0016020">
    <property type="term" value="C:membrane"/>
    <property type="evidence" value="ECO:0007669"/>
    <property type="project" value="UniProtKB-SubCell"/>
</dbReference>
<accession>A0A9N9V5S0</accession>
<dbReference type="Pfam" id="PF07690">
    <property type="entry name" value="MFS_1"/>
    <property type="match status" value="1"/>
</dbReference>
<dbReference type="SUPFAM" id="SSF103473">
    <property type="entry name" value="MFS general substrate transporter"/>
    <property type="match status" value="1"/>
</dbReference>
<dbReference type="InterPro" id="IPR020846">
    <property type="entry name" value="MFS_dom"/>
</dbReference>
<evidence type="ECO:0000256" key="2">
    <source>
        <dbReference type="ARBA" id="ARBA00022448"/>
    </source>
</evidence>
<feature type="non-terminal residue" evidence="8">
    <location>
        <position position="1"/>
    </location>
</feature>
<dbReference type="Proteomes" id="UP000696573">
    <property type="component" value="Unassembled WGS sequence"/>
</dbReference>
<keyword evidence="5 6" id="KW-0472">Membrane</keyword>
<organism evidence="8 9">
    <name type="scientific">Clonostachys rhizophaga</name>
    <dbReference type="NCBI Taxonomy" id="160324"/>
    <lineage>
        <taxon>Eukaryota</taxon>
        <taxon>Fungi</taxon>
        <taxon>Dikarya</taxon>
        <taxon>Ascomycota</taxon>
        <taxon>Pezizomycotina</taxon>
        <taxon>Sordariomycetes</taxon>
        <taxon>Hypocreomycetidae</taxon>
        <taxon>Hypocreales</taxon>
        <taxon>Bionectriaceae</taxon>
        <taxon>Clonostachys</taxon>
    </lineage>
</organism>
<feature type="transmembrane region" description="Helical" evidence="6">
    <location>
        <begin position="32"/>
        <end position="52"/>
    </location>
</feature>